<dbReference type="EMBL" id="BAABME010010606">
    <property type="protein sequence ID" value="GAA0180281.1"/>
    <property type="molecule type" value="Genomic_DNA"/>
</dbReference>
<gene>
    <name evidence="1" type="ORF">LIER_30087</name>
</gene>
<dbReference type="Proteomes" id="UP001454036">
    <property type="component" value="Unassembled WGS sequence"/>
</dbReference>
<accession>A0AAV3RN54</accession>
<sequence>MGHNEMEAPLLERQLIGRDGDYRAPKGLREWWLVFWIETVKLWKIGGPIAFNILCQFGTNSVTNIFVGHIGDLQLSAVSISLSVIGTFSFGFMVRLSLLPFTNVYACLGPLFPYYICL</sequence>
<comment type="caution">
    <text evidence="1">The sequence shown here is derived from an EMBL/GenBank/DDBJ whole genome shotgun (WGS) entry which is preliminary data.</text>
</comment>
<protein>
    <submittedName>
        <fullName evidence="1">Uncharacterized protein</fullName>
    </submittedName>
</protein>
<dbReference type="AlphaFoldDB" id="A0AAV3RN54"/>
<name>A0AAV3RN54_LITER</name>
<dbReference type="PANTHER" id="PTHR11206">
    <property type="entry name" value="MULTIDRUG RESISTANCE PROTEIN"/>
    <property type="match status" value="1"/>
</dbReference>
<evidence type="ECO:0000313" key="2">
    <source>
        <dbReference type="Proteomes" id="UP001454036"/>
    </source>
</evidence>
<evidence type="ECO:0000313" key="1">
    <source>
        <dbReference type="EMBL" id="GAA0180281.1"/>
    </source>
</evidence>
<reference evidence="1 2" key="1">
    <citation type="submission" date="2024-01" db="EMBL/GenBank/DDBJ databases">
        <title>The complete chloroplast genome sequence of Lithospermum erythrorhizon: insights into the phylogenetic relationship among Boraginaceae species and the maternal lineages of purple gromwells.</title>
        <authorList>
            <person name="Okada T."/>
            <person name="Watanabe K."/>
        </authorList>
    </citation>
    <scope>NUCLEOTIDE SEQUENCE [LARGE SCALE GENOMIC DNA]</scope>
</reference>
<keyword evidence="2" id="KW-1185">Reference proteome</keyword>
<organism evidence="1 2">
    <name type="scientific">Lithospermum erythrorhizon</name>
    <name type="common">Purple gromwell</name>
    <name type="synonym">Lithospermum officinale var. erythrorhizon</name>
    <dbReference type="NCBI Taxonomy" id="34254"/>
    <lineage>
        <taxon>Eukaryota</taxon>
        <taxon>Viridiplantae</taxon>
        <taxon>Streptophyta</taxon>
        <taxon>Embryophyta</taxon>
        <taxon>Tracheophyta</taxon>
        <taxon>Spermatophyta</taxon>
        <taxon>Magnoliopsida</taxon>
        <taxon>eudicotyledons</taxon>
        <taxon>Gunneridae</taxon>
        <taxon>Pentapetalae</taxon>
        <taxon>asterids</taxon>
        <taxon>lamiids</taxon>
        <taxon>Boraginales</taxon>
        <taxon>Boraginaceae</taxon>
        <taxon>Boraginoideae</taxon>
        <taxon>Lithospermeae</taxon>
        <taxon>Lithospermum</taxon>
    </lineage>
</organism>
<proteinExistence type="predicted"/>